<dbReference type="InterPro" id="IPR029061">
    <property type="entry name" value="THDP-binding"/>
</dbReference>
<dbReference type="RefSeq" id="XP_040718032.1">
    <property type="nucleotide sequence ID" value="XM_040855478.1"/>
</dbReference>
<comment type="similarity">
    <text evidence="2">Belongs to the TPP enzyme family.</text>
</comment>
<feature type="domain" description="Thiamine pyrophosphate enzyme N-terminal TPP-binding" evidence="8">
    <location>
        <begin position="1"/>
        <end position="106"/>
    </location>
</feature>
<dbReference type="Pfam" id="PF02776">
    <property type="entry name" value="TPP_enzyme_N"/>
    <property type="match status" value="1"/>
</dbReference>
<reference evidence="9 10" key="1">
    <citation type="submission" date="2016-07" db="EMBL/GenBank/DDBJ databases">
        <title>Pervasive Adenine N6-methylation of Active Genes in Fungi.</title>
        <authorList>
            <consortium name="DOE Joint Genome Institute"/>
            <person name="Mondo S.J."/>
            <person name="Dannebaum R.O."/>
            <person name="Kuo R.C."/>
            <person name="Labutti K."/>
            <person name="Haridas S."/>
            <person name="Kuo A."/>
            <person name="Salamov A."/>
            <person name="Ahrendt S.R."/>
            <person name="Lipzen A."/>
            <person name="Sullivan W."/>
            <person name="Andreopoulos W.B."/>
            <person name="Clum A."/>
            <person name="Lindquist E."/>
            <person name="Daum C."/>
            <person name="Ramamoorthy G.K."/>
            <person name="Gryganskyi A."/>
            <person name="Culley D."/>
            <person name="Magnuson J.K."/>
            <person name="James T.Y."/>
            <person name="O'Malley M.A."/>
            <person name="Stajich J.E."/>
            <person name="Spatafora J.W."/>
            <person name="Visel A."/>
            <person name="Grigoriev I.V."/>
        </authorList>
    </citation>
    <scope>NUCLEOTIDE SEQUENCE [LARGE SCALE GENOMIC DNA]</scope>
    <source>
        <strain evidence="9 10">CBS 129021</strain>
    </source>
</reference>
<dbReference type="GO" id="GO:0030976">
    <property type="term" value="F:thiamine pyrophosphate binding"/>
    <property type="evidence" value="ECO:0007669"/>
    <property type="project" value="InterPro"/>
</dbReference>
<evidence type="ECO:0000256" key="4">
    <source>
        <dbReference type="ARBA" id="ARBA00022793"/>
    </source>
</evidence>
<dbReference type="GeneID" id="63771690"/>
<proteinExistence type="inferred from homology"/>
<dbReference type="AlphaFoldDB" id="A0A1Y2E769"/>
<dbReference type="GO" id="GO:0046872">
    <property type="term" value="F:metal ion binding"/>
    <property type="evidence" value="ECO:0007669"/>
    <property type="project" value="UniProtKB-KW"/>
</dbReference>
<evidence type="ECO:0000256" key="5">
    <source>
        <dbReference type="ARBA" id="ARBA00022842"/>
    </source>
</evidence>
<keyword evidence="5" id="KW-0460">Magnesium</keyword>
<dbReference type="InterPro" id="IPR012110">
    <property type="entry name" value="PDC/IPDC-like"/>
</dbReference>
<protein>
    <recommendedName>
        <fullName evidence="8">Thiamine pyrophosphate enzyme N-terminal TPP-binding domain-containing protein</fullName>
    </recommendedName>
</protein>
<dbReference type="PANTHER" id="PTHR43452:SF30">
    <property type="entry name" value="PYRUVATE DECARBOXYLASE ISOZYME 1-RELATED"/>
    <property type="match status" value="1"/>
</dbReference>
<dbReference type="GO" id="GO:0005829">
    <property type="term" value="C:cytosol"/>
    <property type="evidence" value="ECO:0007669"/>
    <property type="project" value="TreeGrafter"/>
</dbReference>
<name>A0A1Y2E769_9PEZI</name>
<dbReference type="EMBL" id="MCFJ01000004">
    <property type="protein sequence ID" value="ORY67408.1"/>
    <property type="molecule type" value="Genomic_DNA"/>
</dbReference>
<feature type="non-terminal residue" evidence="9">
    <location>
        <position position="1"/>
    </location>
</feature>
<dbReference type="GO" id="GO:0000949">
    <property type="term" value="P:aromatic amino acid family catabolic process to alcohol via Ehrlich pathway"/>
    <property type="evidence" value="ECO:0007669"/>
    <property type="project" value="TreeGrafter"/>
</dbReference>
<evidence type="ECO:0000256" key="2">
    <source>
        <dbReference type="ARBA" id="ARBA00007812"/>
    </source>
</evidence>
<dbReference type="Proteomes" id="UP000193689">
    <property type="component" value="Unassembled WGS sequence"/>
</dbReference>
<evidence type="ECO:0000313" key="10">
    <source>
        <dbReference type="Proteomes" id="UP000193689"/>
    </source>
</evidence>
<sequence length="116" mass="12334">VGDYLFRRPKEIEVGTVFGVPNYDLALLDLIPTEGLARNGSSNELAVAYSADGFVRNKAFGVLVTTFSRGELNALCGIGGENCEFVPVLHIGGYPAVAAQKSGQIPNHTMGDGKYE</sequence>
<dbReference type="InterPro" id="IPR012001">
    <property type="entry name" value="Thiamin_PyroP_enz_TPP-bd_dom"/>
</dbReference>
<dbReference type="InParanoid" id="A0A1Y2E769"/>
<gene>
    <name evidence="9" type="ORF">BCR38DRAFT_336672</name>
</gene>
<accession>A0A1Y2E769</accession>
<keyword evidence="3" id="KW-0479">Metal-binding</keyword>
<dbReference type="GO" id="GO:0004737">
    <property type="term" value="F:pyruvate decarboxylase activity"/>
    <property type="evidence" value="ECO:0007669"/>
    <property type="project" value="TreeGrafter"/>
</dbReference>
<evidence type="ECO:0000256" key="3">
    <source>
        <dbReference type="ARBA" id="ARBA00022723"/>
    </source>
</evidence>
<dbReference type="PANTHER" id="PTHR43452">
    <property type="entry name" value="PYRUVATE DECARBOXYLASE"/>
    <property type="match status" value="1"/>
</dbReference>
<keyword evidence="4" id="KW-0210">Decarboxylase</keyword>
<comment type="caution">
    <text evidence="9">The sequence shown here is derived from an EMBL/GenBank/DDBJ whole genome shotgun (WGS) entry which is preliminary data.</text>
</comment>
<dbReference type="OrthoDB" id="3970464at2759"/>
<organism evidence="9 10">
    <name type="scientific">Pseudomassariella vexata</name>
    <dbReference type="NCBI Taxonomy" id="1141098"/>
    <lineage>
        <taxon>Eukaryota</taxon>
        <taxon>Fungi</taxon>
        <taxon>Dikarya</taxon>
        <taxon>Ascomycota</taxon>
        <taxon>Pezizomycotina</taxon>
        <taxon>Sordariomycetes</taxon>
        <taxon>Xylariomycetidae</taxon>
        <taxon>Amphisphaeriales</taxon>
        <taxon>Pseudomassariaceae</taxon>
        <taxon>Pseudomassariella</taxon>
    </lineage>
</organism>
<dbReference type="SUPFAM" id="SSF52518">
    <property type="entry name" value="Thiamin diphosphate-binding fold (THDP-binding)"/>
    <property type="match status" value="1"/>
</dbReference>
<keyword evidence="10" id="KW-1185">Reference proteome</keyword>
<evidence type="ECO:0000256" key="1">
    <source>
        <dbReference type="ARBA" id="ARBA00001964"/>
    </source>
</evidence>
<evidence type="ECO:0000256" key="6">
    <source>
        <dbReference type="ARBA" id="ARBA00023052"/>
    </source>
</evidence>
<evidence type="ECO:0000259" key="8">
    <source>
        <dbReference type="Pfam" id="PF02776"/>
    </source>
</evidence>
<keyword evidence="7" id="KW-0456">Lyase</keyword>
<evidence type="ECO:0000313" key="9">
    <source>
        <dbReference type="EMBL" id="ORY67408.1"/>
    </source>
</evidence>
<evidence type="ECO:0000256" key="7">
    <source>
        <dbReference type="ARBA" id="ARBA00023239"/>
    </source>
</evidence>
<comment type="cofactor">
    <cofactor evidence="1">
        <name>thiamine diphosphate</name>
        <dbReference type="ChEBI" id="CHEBI:58937"/>
    </cofactor>
</comment>
<dbReference type="STRING" id="1141098.A0A1Y2E769"/>
<dbReference type="GO" id="GO:0005634">
    <property type="term" value="C:nucleus"/>
    <property type="evidence" value="ECO:0007669"/>
    <property type="project" value="TreeGrafter"/>
</dbReference>
<dbReference type="Gene3D" id="3.40.50.970">
    <property type="match status" value="1"/>
</dbReference>
<keyword evidence="6" id="KW-0786">Thiamine pyrophosphate</keyword>